<feature type="transmembrane region" description="Helical" evidence="9">
    <location>
        <begin position="271"/>
        <end position="288"/>
    </location>
</feature>
<evidence type="ECO:0000256" key="9">
    <source>
        <dbReference type="SAM" id="Phobius"/>
    </source>
</evidence>
<dbReference type="PANTHER" id="PTHR43528:SF5">
    <property type="entry name" value="PROLINE_BETAINE TRANSPORTER"/>
    <property type="match status" value="1"/>
</dbReference>
<dbReference type="InterPro" id="IPR005828">
    <property type="entry name" value="MFS_sugar_transport-like"/>
</dbReference>
<evidence type="ECO:0000256" key="7">
    <source>
        <dbReference type="ARBA" id="ARBA00022989"/>
    </source>
</evidence>
<evidence type="ECO:0000256" key="4">
    <source>
        <dbReference type="ARBA" id="ARBA00022475"/>
    </source>
</evidence>
<dbReference type="InterPro" id="IPR036259">
    <property type="entry name" value="MFS_trans_sf"/>
</dbReference>
<keyword evidence="7 9" id="KW-1133">Transmembrane helix</keyword>
<keyword evidence="3" id="KW-0813">Transport</keyword>
<dbReference type="PROSITE" id="PS00217">
    <property type="entry name" value="SUGAR_TRANSPORT_2"/>
    <property type="match status" value="1"/>
</dbReference>
<dbReference type="PANTHER" id="PTHR43528">
    <property type="entry name" value="ALPHA-KETOGLUTARATE PERMEASE"/>
    <property type="match status" value="1"/>
</dbReference>
<evidence type="ECO:0000256" key="1">
    <source>
        <dbReference type="ARBA" id="ARBA00004651"/>
    </source>
</evidence>
<keyword evidence="6" id="KW-0769">Symport</keyword>
<feature type="transmembrane region" description="Helical" evidence="9">
    <location>
        <begin position="394"/>
        <end position="412"/>
    </location>
</feature>
<feature type="transmembrane region" description="Helical" evidence="9">
    <location>
        <begin position="300"/>
        <end position="321"/>
    </location>
</feature>
<feature type="transmembrane region" description="Helical" evidence="9">
    <location>
        <begin position="181"/>
        <end position="200"/>
    </location>
</feature>
<proteinExistence type="inferred from homology"/>
<evidence type="ECO:0000259" key="10">
    <source>
        <dbReference type="PROSITE" id="PS50850"/>
    </source>
</evidence>
<dbReference type="InterPro" id="IPR051084">
    <property type="entry name" value="H+-coupled_symporters"/>
</dbReference>
<dbReference type="PROSITE" id="PS00216">
    <property type="entry name" value="SUGAR_TRANSPORT_1"/>
    <property type="match status" value="1"/>
</dbReference>
<dbReference type="Proteomes" id="UP000056905">
    <property type="component" value="Chromosome"/>
</dbReference>
<dbReference type="PROSITE" id="PS50850">
    <property type="entry name" value="MFS"/>
    <property type="match status" value="1"/>
</dbReference>
<gene>
    <name evidence="11" type="ORF">AQ619_12490</name>
</gene>
<evidence type="ECO:0000256" key="6">
    <source>
        <dbReference type="ARBA" id="ARBA00022847"/>
    </source>
</evidence>
<feature type="domain" description="Major facilitator superfamily (MFS) profile" evidence="10">
    <location>
        <begin position="9"/>
        <end position="417"/>
    </location>
</feature>
<dbReference type="SUPFAM" id="SSF103473">
    <property type="entry name" value="MFS general substrate transporter"/>
    <property type="match status" value="1"/>
</dbReference>
<comment type="subcellular location">
    <subcellularLocation>
        <location evidence="1">Cell membrane</location>
        <topology evidence="1">Multi-pass membrane protein</topology>
    </subcellularLocation>
</comment>
<feature type="transmembrane region" description="Helical" evidence="9">
    <location>
        <begin position="21"/>
        <end position="39"/>
    </location>
</feature>
<keyword evidence="8 9" id="KW-0472">Membrane</keyword>
<reference evidence="11 12" key="1">
    <citation type="submission" date="2015-10" db="EMBL/GenBank/DDBJ databases">
        <title>Conservation of the essential genome among Caulobacter and Brevundimonas species.</title>
        <authorList>
            <person name="Scott D."/>
            <person name="Ely B."/>
        </authorList>
    </citation>
    <scope>NUCLEOTIDE SEQUENCE [LARGE SCALE GENOMIC DNA]</scope>
    <source>
        <strain evidence="11 12">CB4</strain>
    </source>
</reference>
<keyword evidence="5 9" id="KW-0812">Transmembrane</keyword>
<comment type="similarity">
    <text evidence="2">Belongs to the major facilitator superfamily. Metabolite:H+ Symporter (MHS) family (TC 2.A.1.6) family.</text>
</comment>
<evidence type="ECO:0000256" key="8">
    <source>
        <dbReference type="ARBA" id="ARBA00023136"/>
    </source>
</evidence>
<evidence type="ECO:0000256" key="5">
    <source>
        <dbReference type="ARBA" id="ARBA00022692"/>
    </source>
</evidence>
<feature type="transmembrane region" description="Helical" evidence="9">
    <location>
        <begin position="234"/>
        <end position="251"/>
    </location>
</feature>
<accession>A0A0P0P447</accession>
<keyword evidence="12" id="KW-1185">Reference proteome</keyword>
<feature type="transmembrane region" description="Helical" evidence="9">
    <location>
        <begin position="146"/>
        <end position="169"/>
    </location>
</feature>
<dbReference type="CDD" id="cd17367">
    <property type="entry name" value="MFS_KgtP"/>
    <property type="match status" value="1"/>
</dbReference>
<dbReference type="GO" id="GO:0015293">
    <property type="term" value="F:symporter activity"/>
    <property type="evidence" value="ECO:0007669"/>
    <property type="project" value="UniProtKB-KW"/>
</dbReference>
<feature type="transmembrane region" description="Helical" evidence="9">
    <location>
        <begin position="327"/>
        <end position="349"/>
    </location>
</feature>
<dbReference type="InterPro" id="IPR005829">
    <property type="entry name" value="Sugar_transporter_CS"/>
</dbReference>
<dbReference type="EMBL" id="CP013002">
    <property type="protein sequence ID" value="ALL15334.1"/>
    <property type="molecule type" value="Genomic_DNA"/>
</dbReference>
<dbReference type="OrthoDB" id="9783227at2"/>
<evidence type="ECO:0000256" key="2">
    <source>
        <dbReference type="ARBA" id="ARBA00008240"/>
    </source>
</evidence>
<feature type="transmembrane region" description="Helical" evidence="9">
    <location>
        <begin position="51"/>
        <end position="73"/>
    </location>
</feature>
<feature type="transmembrane region" description="Helical" evidence="9">
    <location>
        <begin position="361"/>
        <end position="382"/>
    </location>
</feature>
<sequence>MTSSARARAILGGSAGNLVEWYDWFAYAAFSIYFAKVFFPAGDQTAQFMKTAAVFAVGFLARPVGAWLMGLYADRAGRRAALTLAVGLMSLGSLIIAITPGFDQIGAAAPAILLAARVLQGLSVGGEYGASATYMSEMAGKRRRGFWSSFQYVTLIMGQLVAALVLVILQNVLEPAELSAWGWRIPFFIGAALAVVVFWIRSGLEESQSYTNAKAAGAPKANTLAMFTQHPREALAIIGLTAAGSLAFYAYTTYMLKFLTNTTGFSKEVAGAVNLATLVGFMLIQPLFGWLSDRLGRRRMLVFAFGGGAVLAWPVFTLLAGATDPTVAFVLIFAALVVQSAYTSISAVVKAELFPTHVRALGVALPYAIGNALFGGTAEFVALWFKSIGLESGFYVYLTGMMAMGAVIALALRDSGKHSRILED</sequence>
<evidence type="ECO:0000313" key="12">
    <source>
        <dbReference type="Proteomes" id="UP000056905"/>
    </source>
</evidence>
<dbReference type="KEGG" id="chq:AQ619_12490"/>
<name>A0A0P0P447_9CAUL</name>
<dbReference type="Gene3D" id="1.20.1250.20">
    <property type="entry name" value="MFS general substrate transporter like domains"/>
    <property type="match status" value="2"/>
</dbReference>
<dbReference type="Pfam" id="PF00083">
    <property type="entry name" value="Sugar_tr"/>
    <property type="match status" value="1"/>
</dbReference>
<dbReference type="InterPro" id="IPR011701">
    <property type="entry name" value="MFS"/>
</dbReference>
<dbReference type="FunFam" id="1.20.1250.20:FF:000001">
    <property type="entry name" value="Dicarboxylate MFS transporter"/>
    <property type="match status" value="1"/>
</dbReference>
<feature type="transmembrane region" description="Helical" evidence="9">
    <location>
        <begin position="105"/>
        <end position="125"/>
    </location>
</feature>
<feature type="transmembrane region" description="Helical" evidence="9">
    <location>
        <begin position="80"/>
        <end position="99"/>
    </location>
</feature>
<dbReference type="AlphaFoldDB" id="A0A0P0P447"/>
<dbReference type="GO" id="GO:0005886">
    <property type="term" value="C:plasma membrane"/>
    <property type="evidence" value="ECO:0007669"/>
    <property type="project" value="UniProtKB-SubCell"/>
</dbReference>
<keyword evidence="4" id="KW-1003">Cell membrane</keyword>
<dbReference type="Pfam" id="PF07690">
    <property type="entry name" value="MFS_1"/>
    <property type="match status" value="1"/>
</dbReference>
<dbReference type="STRING" id="69395.AQ619_12490"/>
<protein>
    <recommendedName>
        <fullName evidence="10">Major facilitator superfamily (MFS) profile domain-containing protein</fullName>
    </recommendedName>
</protein>
<evidence type="ECO:0000256" key="3">
    <source>
        <dbReference type="ARBA" id="ARBA00022448"/>
    </source>
</evidence>
<organism evidence="11 12">
    <name type="scientific">Caulobacter henricii</name>
    <dbReference type="NCBI Taxonomy" id="69395"/>
    <lineage>
        <taxon>Bacteria</taxon>
        <taxon>Pseudomonadati</taxon>
        <taxon>Pseudomonadota</taxon>
        <taxon>Alphaproteobacteria</taxon>
        <taxon>Caulobacterales</taxon>
        <taxon>Caulobacteraceae</taxon>
        <taxon>Caulobacter</taxon>
    </lineage>
</organism>
<dbReference type="InterPro" id="IPR020846">
    <property type="entry name" value="MFS_dom"/>
</dbReference>
<evidence type="ECO:0000313" key="11">
    <source>
        <dbReference type="EMBL" id="ALL15334.1"/>
    </source>
</evidence>